<keyword evidence="1" id="KW-0812">Transmembrane</keyword>
<keyword evidence="1" id="KW-1133">Transmembrane helix</keyword>
<accession>A0A915CX72</accession>
<protein>
    <submittedName>
        <fullName evidence="3">Uncharacterized protein</fullName>
    </submittedName>
</protein>
<organism evidence="2 3">
    <name type="scientific">Ditylenchus dipsaci</name>
    <dbReference type="NCBI Taxonomy" id="166011"/>
    <lineage>
        <taxon>Eukaryota</taxon>
        <taxon>Metazoa</taxon>
        <taxon>Ecdysozoa</taxon>
        <taxon>Nematoda</taxon>
        <taxon>Chromadorea</taxon>
        <taxon>Rhabditida</taxon>
        <taxon>Tylenchina</taxon>
        <taxon>Tylenchomorpha</taxon>
        <taxon>Sphaerularioidea</taxon>
        <taxon>Anguinidae</taxon>
        <taxon>Anguininae</taxon>
        <taxon>Ditylenchus</taxon>
    </lineage>
</organism>
<sequence>MPLSPTKRFPSALLSQQYPEVPPLSHSRSLASNSRANLLHSEYRPHSDTGLEASPSASAQDSLFSAAPDGLIIVLAESDVVLLSNVTIIAFFAFEKLLARRILSNQIAAACYVIFVVLTSLFLPLWLLEFKESSLRHRALIAVVIRKYQINIVCSCQYWCRLKRVQSPMNRSLARELFYIDNQVCPDPNTEVMVRSLKRITMQLSLSNLYYFTCSDRYELNFPN</sequence>
<keyword evidence="1" id="KW-0472">Membrane</keyword>
<evidence type="ECO:0000313" key="3">
    <source>
        <dbReference type="WBParaSite" id="jg13207"/>
    </source>
</evidence>
<feature type="transmembrane region" description="Helical" evidence="1">
    <location>
        <begin position="71"/>
        <end position="94"/>
    </location>
</feature>
<feature type="transmembrane region" description="Helical" evidence="1">
    <location>
        <begin position="106"/>
        <end position="128"/>
    </location>
</feature>
<dbReference type="AlphaFoldDB" id="A0A915CX72"/>
<evidence type="ECO:0000313" key="2">
    <source>
        <dbReference type="Proteomes" id="UP000887574"/>
    </source>
</evidence>
<evidence type="ECO:0000256" key="1">
    <source>
        <dbReference type="SAM" id="Phobius"/>
    </source>
</evidence>
<name>A0A915CX72_9BILA</name>
<reference evidence="3" key="1">
    <citation type="submission" date="2022-11" db="UniProtKB">
        <authorList>
            <consortium name="WormBaseParasite"/>
        </authorList>
    </citation>
    <scope>IDENTIFICATION</scope>
</reference>
<keyword evidence="2" id="KW-1185">Reference proteome</keyword>
<dbReference type="WBParaSite" id="jg13207">
    <property type="protein sequence ID" value="jg13207"/>
    <property type="gene ID" value="jg13207"/>
</dbReference>
<proteinExistence type="predicted"/>
<dbReference type="Proteomes" id="UP000887574">
    <property type="component" value="Unplaced"/>
</dbReference>